<reference evidence="8" key="1">
    <citation type="submission" date="2016-09" db="EMBL/GenBank/DDBJ databases">
        <title>Draft genome sequence of a novel species of the family Streptococcaceae isolated from flowers.</title>
        <authorList>
            <person name="Chuah L.-O."/>
            <person name="Yap K.-P."/>
            <person name="Thong K.L."/>
            <person name="Liong M.T."/>
            <person name="Ahmad R."/>
            <person name="Rusul G."/>
        </authorList>
    </citation>
    <scope>NUCLEOTIDE SEQUENCE [LARGE SCALE GENOMIC DNA]</scope>
    <source>
        <strain evidence="8">DF1</strain>
    </source>
</reference>
<dbReference type="GO" id="GO:0016639">
    <property type="term" value="F:oxidoreductase activity, acting on the CH-NH2 group of donors, NAD or NADP as acceptor"/>
    <property type="evidence" value="ECO:0007669"/>
    <property type="project" value="InterPro"/>
</dbReference>
<gene>
    <name evidence="7" type="ORF">BG261_04100</name>
</gene>
<dbReference type="InterPro" id="IPR006005">
    <property type="entry name" value="Glut_synth_ssu1"/>
</dbReference>
<dbReference type="InterPro" id="IPR036188">
    <property type="entry name" value="FAD/NAD-bd_sf"/>
</dbReference>
<keyword evidence="1" id="KW-0028">Amino-acid biosynthesis</keyword>
<keyword evidence="8" id="KW-1185">Reference proteome</keyword>
<dbReference type="InterPro" id="IPR051394">
    <property type="entry name" value="Glutamate_Synthase"/>
</dbReference>
<dbReference type="Gene3D" id="1.10.1060.10">
    <property type="entry name" value="Alpha-helical ferredoxin"/>
    <property type="match status" value="1"/>
</dbReference>
<dbReference type="GO" id="GO:0051536">
    <property type="term" value="F:iron-sulfur cluster binding"/>
    <property type="evidence" value="ECO:0007669"/>
    <property type="project" value="InterPro"/>
</dbReference>
<dbReference type="AlphaFoldDB" id="A0A1E8GN54"/>
<dbReference type="OrthoDB" id="9803192at2"/>
<dbReference type="PANTHER" id="PTHR43100:SF3">
    <property type="entry name" value="FAD_NAD(P)-BINDING DOMAIN-CONTAINING PROTEIN"/>
    <property type="match status" value="1"/>
</dbReference>
<dbReference type="InterPro" id="IPR028261">
    <property type="entry name" value="DPD_II"/>
</dbReference>
<dbReference type="GO" id="GO:0006537">
    <property type="term" value="P:glutamate biosynthetic process"/>
    <property type="evidence" value="ECO:0007669"/>
    <property type="project" value="UniProtKB-KW"/>
</dbReference>
<evidence type="ECO:0000259" key="6">
    <source>
        <dbReference type="Pfam" id="PF14691"/>
    </source>
</evidence>
<dbReference type="SUPFAM" id="SSF46548">
    <property type="entry name" value="alpha-helical ferredoxin"/>
    <property type="match status" value="1"/>
</dbReference>
<dbReference type="EMBL" id="MKIR01000021">
    <property type="protein sequence ID" value="OFI49063.1"/>
    <property type="molecule type" value="Genomic_DNA"/>
</dbReference>
<keyword evidence="2" id="KW-0560">Oxidoreductase</keyword>
<sequence>MADPFGFLKFDRKDNPYRDVNDRVLDFEELQTPLDEKERQEQAARCMSCGIPFCHSGVFYGGKRAVSGCPNDNLIPEWNDLVYRGEFKKAFERLTRTNYLPEMTGRVCPAPCEKSCTEALNGSGVTIHDNERFIIDTAFEQGWVKESGMPVERYDYKVAVIGSGPAGLSAAWRLNRLGYQVTVYEKSDRFGGLLMYGIPNMKLDKDVVNRRISVMKEVGIKFQANTEIGKDLSYDQLASEFDRIILAIGAGVARDLPVAGRQAEGVQFAVDFLTEVTKEVLESTDKKLPKSLEGKKVIVIGGGDTGNDCIGTAIRLGAASVRQLEITPQLPESRAANNPWPEYPMTNRLGYGQEEAINAGNINLTQYTSSTNEIIVDESNHVKAIKTVQVDPSFQPVPGSEEILEADLVLLAMGFVGVQKEILEQFEVTEVYDDNSTNNEKVYVAGDAKRGPSLVIWGIREGRLTAEKIDKDFQSQKELESQAV</sequence>
<feature type="domain" description="Dihydroprymidine dehydrogenase" evidence="6">
    <location>
        <begin position="25"/>
        <end position="142"/>
    </location>
</feature>
<dbReference type="Pfam" id="PF14691">
    <property type="entry name" value="Fer4_20"/>
    <property type="match status" value="1"/>
</dbReference>
<dbReference type="STRING" id="1859473.BG261_04100"/>
<organism evidence="7 8">
    <name type="scientific">Floricoccus tropicus</name>
    <dbReference type="NCBI Taxonomy" id="1859473"/>
    <lineage>
        <taxon>Bacteria</taxon>
        <taxon>Bacillati</taxon>
        <taxon>Bacillota</taxon>
        <taxon>Bacilli</taxon>
        <taxon>Lactobacillales</taxon>
        <taxon>Streptococcaceae</taxon>
        <taxon>Floricoccus</taxon>
    </lineage>
</organism>
<dbReference type="Proteomes" id="UP000178622">
    <property type="component" value="Unassembled WGS sequence"/>
</dbReference>
<name>A0A1E8GN54_9LACT</name>
<dbReference type="PANTHER" id="PTHR43100">
    <property type="entry name" value="GLUTAMATE SYNTHASE [NADPH] SMALL CHAIN"/>
    <property type="match status" value="1"/>
</dbReference>
<evidence type="ECO:0000313" key="7">
    <source>
        <dbReference type="EMBL" id="OFI49063.1"/>
    </source>
</evidence>
<evidence type="ECO:0000256" key="2">
    <source>
        <dbReference type="ARBA" id="ARBA00023002"/>
    </source>
</evidence>
<evidence type="ECO:0000256" key="4">
    <source>
        <dbReference type="ARBA" id="ARBA00029440"/>
    </source>
</evidence>
<dbReference type="InterPro" id="IPR023753">
    <property type="entry name" value="FAD/NAD-binding_dom"/>
</dbReference>
<evidence type="ECO:0000259" key="5">
    <source>
        <dbReference type="Pfam" id="PF07992"/>
    </source>
</evidence>
<evidence type="ECO:0000313" key="8">
    <source>
        <dbReference type="Proteomes" id="UP000178622"/>
    </source>
</evidence>
<protein>
    <submittedName>
        <fullName evidence="7">Glutamate synthase</fullName>
    </submittedName>
</protein>
<dbReference type="Gene3D" id="3.50.50.60">
    <property type="entry name" value="FAD/NAD(P)-binding domain"/>
    <property type="match status" value="2"/>
</dbReference>
<dbReference type="SUPFAM" id="SSF51971">
    <property type="entry name" value="Nucleotide-binding domain"/>
    <property type="match status" value="1"/>
</dbReference>
<dbReference type="PRINTS" id="PR00419">
    <property type="entry name" value="ADXRDTASE"/>
</dbReference>
<dbReference type="InterPro" id="IPR009051">
    <property type="entry name" value="Helical_ferredxn"/>
</dbReference>
<keyword evidence="3" id="KW-0314">Glutamate biosynthesis</keyword>
<dbReference type="RefSeq" id="WP_070792347.1">
    <property type="nucleotide sequence ID" value="NZ_MKIR01000021.1"/>
</dbReference>
<proteinExistence type="predicted"/>
<comment type="pathway">
    <text evidence="4">Amino-acid biosynthesis.</text>
</comment>
<evidence type="ECO:0000256" key="3">
    <source>
        <dbReference type="ARBA" id="ARBA00023164"/>
    </source>
</evidence>
<feature type="domain" description="FAD/NAD(P)-binding" evidence="5">
    <location>
        <begin position="156"/>
        <end position="462"/>
    </location>
</feature>
<dbReference type="NCBIfam" id="TIGR01317">
    <property type="entry name" value="GOGAT_sm_gam"/>
    <property type="match status" value="1"/>
</dbReference>
<dbReference type="Pfam" id="PF07992">
    <property type="entry name" value="Pyr_redox_2"/>
    <property type="match status" value="1"/>
</dbReference>
<comment type="caution">
    <text evidence="7">The sequence shown here is derived from an EMBL/GenBank/DDBJ whole genome shotgun (WGS) entry which is preliminary data.</text>
</comment>
<accession>A0A1E8GN54</accession>
<evidence type="ECO:0000256" key="1">
    <source>
        <dbReference type="ARBA" id="ARBA00022605"/>
    </source>
</evidence>